<keyword evidence="6" id="KW-0963">Cytoplasm</keyword>
<keyword evidence="16" id="KW-1185">Reference proteome</keyword>
<dbReference type="InterPro" id="IPR036236">
    <property type="entry name" value="Znf_C2H2_sf"/>
</dbReference>
<evidence type="ECO:0000256" key="6">
    <source>
        <dbReference type="ARBA" id="ARBA00022490"/>
    </source>
</evidence>
<dbReference type="Gene3D" id="3.30.160.60">
    <property type="entry name" value="Classic Zinc Finger"/>
    <property type="match status" value="1"/>
</dbReference>
<evidence type="ECO:0000256" key="5">
    <source>
        <dbReference type="ARBA" id="ARBA00022448"/>
    </source>
</evidence>
<evidence type="ECO:0000256" key="1">
    <source>
        <dbReference type="ARBA" id="ARBA00004123"/>
    </source>
</evidence>
<dbReference type="EMBL" id="JASMQC010000026">
    <property type="protein sequence ID" value="KAK1934265.1"/>
    <property type="molecule type" value="Genomic_DNA"/>
</dbReference>
<accession>A0AAD9LF67</accession>
<keyword evidence="13" id="KW-0539">Nucleus</keyword>
<dbReference type="InterPro" id="IPR003604">
    <property type="entry name" value="Matrin/U1-like-C_Znf_C2H2"/>
</dbReference>
<comment type="caution">
    <text evidence="15">The sequence shown here is derived from an EMBL/GenBank/DDBJ whole genome shotgun (WGS) entry which is preliminary data.</text>
</comment>
<dbReference type="InterPro" id="IPR036388">
    <property type="entry name" value="WH-like_DNA-bd_sf"/>
</dbReference>
<dbReference type="Gene3D" id="1.10.10.10">
    <property type="entry name" value="Winged helix-like DNA-binding domain superfamily/Winged helix DNA-binding domain"/>
    <property type="match status" value="2"/>
</dbReference>
<protein>
    <submittedName>
        <fullName evidence="15">Vacuolar-sorting protein SNF8</fullName>
    </submittedName>
</protein>
<dbReference type="InterPro" id="IPR000690">
    <property type="entry name" value="Matrin/U1-C_Znf_C2H2"/>
</dbReference>
<dbReference type="PANTHER" id="PTHR12806:SF0">
    <property type="entry name" value="VACUOLAR-SORTING PROTEIN SNF8"/>
    <property type="match status" value="1"/>
</dbReference>
<dbReference type="PANTHER" id="PTHR12806">
    <property type="entry name" value="EAP30 SUBUNIT OF ELL COMPLEX"/>
    <property type="match status" value="1"/>
</dbReference>
<comment type="subcellular location">
    <subcellularLocation>
        <location evidence="3">Cytoplasm</location>
    </subcellularLocation>
    <subcellularLocation>
        <location evidence="2">Endosome membrane</location>
        <topology evidence="2">Peripheral membrane protein</topology>
    </subcellularLocation>
    <subcellularLocation>
        <location evidence="1">Nucleus</location>
    </subcellularLocation>
</comment>
<dbReference type="PROSITE" id="PS50171">
    <property type="entry name" value="ZF_MATRIN"/>
    <property type="match status" value="1"/>
</dbReference>
<evidence type="ECO:0000256" key="4">
    <source>
        <dbReference type="ARBA" id="ARBA00009834"/>
    </source>
</evidence>
<evidence type="ECO:0000256" key="12">
    <source>
        <dbReference type="ARBA" id="ARBA00023136"/>
    </source>
</evidence>
<dbReference type="Pfam" id="PF06220">
    <property type="entry name" value="zf-U1"/>
    <property type="match status" value="1"/>
</dbReference>
<gene>
    <name evidence="15" type="ORF">P3T76_011468</name>
</gene>
<dbReference type="FunFam" id="1.10.10.10:FF:000085">
    <property type="entry name" value="Vacuolar-sorting protein SNF8"/>
    <property type="match status" value="1"/>
</dbReference>
<feature type="domain" description="Matrin-type" evidence="14">
    <location>
        <begin position="281"/>
        <end position="312"/>
    </location>
</feature>
<evidence type="ECO:0000313" key="16">
    <source>
        <dbReference type="Proteomes" id="UP001259832"/>
    </source>
</evidence>
<dbReference type="Pfam" id="PF04157">
    <property type="entry name" value="EAP30"/>
    <property type="match status" value="1"/>
</dbReference>
<dbReference type="FunFam" id="1.10.10.10:FF:000397">
    <property type="entry name" value="Vacuolar-sorting protein SNF8"/>
    <property type="match status" value="1"/>
</dbReference>
<evidence type="ECO:0000256" key="7">
    <source>
        <dbReference type="ARBA" id="ARBA00022723"/>
    </source>
</evidence>
<keyword evidence="11" id="KW-0653">Protein transport</keyword>
<keyword evidence="8" id="KW-0967">Endosome</keyword>
<dbReference type="Gene3D" id="6.10.140.180">
    <property type="match status" value="1"/>
</dbReference>
<dbReference type="InterPro" id="IPR040608">
    <property type="entry name" value="Snf8/Vps36"/>
</dbReference>
<dbReference type="GO" id="GO:0043328">
    <property type="term" value="P:protein transport to vacuole involved in ubiquitin-dependent protein catabolic process via the multivesicular body sorting pathway"/>
    <property type="evidence" value="ECO:0007669"/>
    <property type="project" value="TreeGrafter"/>
</dbReference>
<dbReference type="InterPro" id="IPR016689">
    <property type="entry name" value="ESCRT-2_cplx_Snf8"/>
</dbReference>
<evidence type="ECO:0000256" key="2">
    <source>
        <dbReference type="ARBA" id="ARBA00004481"/>
    </source>
</evidence>
<name>A0AAD9LF67_9STRA</name>
<dbReference type="AlphaFoldDB" id="A0AAD9LF67"/>
<evidence type="ECO:0000313" key="15">
    <source>
        <dbReference type="EMBL" id="KAK1934265.1"/>
    </source>
</evidence>
<proteinExistence type="inferred from homology"/>
<dbReference type="SUPFAM" id="SSF46785">
    <property type="entry name" value="Winged helix' DNA-binding domain"/>
    <property type="match status" value="2"/>
</dbReference>
<evidence type="ECO:0000256" key="13">
    <source>
        <dbReference type="ARBA" id="ARBA00023242"/>
    </source>
</evidence>
<dbReference type="GO" id="GO:0008270">
    <property type="term" value="F:zinc ion binding"/>
    <property type="evidence" value="ECO:0007669"/>
    <property type="project" value="UniProtKB-KW"/>
</dbReference>
<dbReference type="Proteomes" id="UP001259832">
    <property type="component" value="Unassembled WGS sequence"/>
</dbReference>
<evidence type="ECO:0000256" key="9">
    <source>
        <dbReference type="ARBA" id="ARBA00022771"/>
    </source>
</evidence>
<comment type="similarity">
    <text evidence="4">Belongs to the SNF8 family.</text>
</comment>
<evidence type="ECO:0000256" key="8">
    <source>
        <dbReference type="ARBA" id="ARBA00022753"/>
    </source>
</evidence>
<dbReference type="InterPro" id="IPR013085">
    <property type="entry name" value="U1-CZ_Znf_C2H2"/>
</dbReference>
<organism evidence="15 16">
    <name type="scientific">Phytophthora citrophthora</name>
    <dbReference type="NCBI Taxonomy" id="4793"/>
    <lineage>
        <taxon>Eukaryota</taxon>
        <taxon>Sar</taxon>
        <taxon>Stramenopiles</taxon>
        <taxon>Oomycota</taxon>
        <taxon>Peronosporomycetes</taxon>
        <taxon>Peronosporales</taxon>
        <taxon>Peronosporaceae</taxon>
        <taxon>Phytophthora</taxon>
    </lineage>
</organism>
<keyword evidence="12" id="KW-0472">Membrane</keyword>
<keyword evidence="5" id="KW-0813">Transport</keyword>
<keyword evidence="7" id="KW-0479">Metal-binding</keyword>
<evidence type="ECO:0000259" key="14">
    <source>
        <dbReference type="PROSITE" id="PS50171"/>
    </source>
</evidence>
<evidence type="ECO:0000256" key="11">
    <source>
        <dbReference type="ARBA" id="ARBA00022927"/>
    </source>
</evidence>
<dbReference type="GO" id="GO:0000814">
    <property type="term" value="C:ESCRT II complex"/>
    <property type="evidence" value="ECO:0007669"/>
    <property type="project" value="InterPro"/>
</dbReference>
<keyword evidence="9" id="KW-0863">Zinc-finger</keyword>
<keyword evidence="10" id="KW-0862">Zinc</keyword>
<dbReference type="SUPFAM" id="SSF57667">
    <property type="entry name" value="beta-beta-alpha zinc fingers"/>
    <property type="match status" value="1"/>
</dbReference>
<dbReference type="InterPro" id="IPR036390">
    <property type="entry name" value="WH_DNA-bd_sf"/>
</dbReference>
<evidence type="ECO:0000256" key="10">
    <source>
        <dbReference type="ARBA" id="ARBA00022833"/>
    </source>
</evidence>
<sequence length="384" mass="43418">MRRRGVGIGAVRKKQEQAKQFSEVGEQIVEANLSHVSSQLELFRTNLQAFAIKYKNNIKKDPDFRRKFQVMCAKIGVDPLASKKGFWSELLDVGDFYYELAVQIIEVCIITRPKNGGLIGMSDLLRLLEKKRGPAMQTVIDDDVKRAVKKLSVLGEGFQLIDMEERTMVSAMKLVGHYKGLETDEENLVMLQIVTVPVVLSRDHSTILALAQTTGGMVNVSILARELQWDKKRSMLALNLLLREGMMWLDEQTSEPSYFFPSITLSGTYTYLALGMGKPRFVCEYCNKSFEDSHEARQRHNRGRNHKANVKLWYDSFTDQERRTTAAGNSAQRPDAALGNSAWTPVNQAVSDREPALHVELQNLPPSMHPAPPGSFFYCRSDWG</sequence>
<dbReference type="SMART" id="SM00451">
    <property type="entry name" value="ZnF_U1"/>
    <property type="match status" value="1"/>
</dbReference>
<dbReference type="GO" id="GO:0003676">
    <property type="term" value="F:nucleic acid binding"/>
    <property type="evidence" value="ECO:0007669"/>
    <property type="project" value="InterPro"/>
</dbReference>
<reference evidence="15" key="1">
    <citation type="submission" date="2023-08" db="EMBL/GenBank/DDBJ databases">
        <title>Reference Genome Resource for the Citrus Pathogen Phytophthora citrophthora.</title>
        <authorList>
            <person name="Moller H."/>
            <person name="Coetzee B."/>
            <person name="Rose L.J."/>
            <person name="Van Niekerk J.M."/>
        </authorList>
    </citation>
    <scope>NUCLEOTIDE SEQUENCE</scope>
    <source>
        <strain evidence="15">STE-U-9442</strain>
    </source>
</reference>
<dbReference type="GO" id="GO:0005634">
    <property type="term" value="C:nucleus"/>
    <property type="evidence" value="ECO:0007669"/>
    <property type="project" value="UniProtKB-SubCell"/>
</dbReference>
<evidence type="ECO:0000256" key="3">
    <source>
        <dbReference type="ARBA" id="ARBA00004496"/>
    </source>
</evidence>